<keyword evidence="9" id="KW-0229">DNA integration</keyword>
<dbReference type="GO" id="GO:0005634">
    <property type="term" value="C:nucleus"/>
    <property type="evidence" value="ECO:0007669"/>
    <property type="project" value="UniProtKB-ARBA"/>
</dbReference>
<dbReference type="GO" id="GO:0046872">
    <property type="term" value="F:metal ion binding"/>
    <property type="evidence" value="ECO:0007669"/>
    <property type="project" value="UniProtKB-KW"/>
</dbReference>
<evidence type="ECO:0000256" key="4">
    <source>
        <dbReference type="ARBA" id="ARBA00022723"/>
    </source>
</evidence>
<keyword evidence="11" id="KW-0808">Transferase</keyword>
<dbReference type="AlphaFoldDB" id="A0A0L6URZ2"/>
<dbReference type="PROSITE" id="PS50994">
    <property type="entry name" value="INTEGRASE"/>
    <property type="match status" value="1"/>
</dbReference>
<evidence type="ECO:0000313" key="17">
    <source>
        <dbReference type="Proteomes" id="UP000037035"/>
    </source>
</evidence>
<dbReference type="GO" id="GO:0003723">
    <property type="term" value="F:RNA binding"/>
    <property type="evidence" value="ECO:0007669"/>
    <property type="project" value="UniProtKB-KW"/>
</dbReference>
<evidence type="ECO:0000256" key="14">
    <source>
        <dbReference type="ARBA" id="ARBA00049244"/>
    </source>
</evidence>
<dbReference type="GO" id="GO:0004519">
    <property type="term" value="F:endonuclease activity"/>
    <property type="evidence" value="ECO:0007669"/>
    <property type="project" value="UniProtKB-KW"/>
</dbReference>
<evidence type="ECO:0000256" key="2">
    <source>
        <dbReference type="ARBA" id="ARBA00022695"/>
    </source>
</evidence>
<dbReference type="EMBL" id="LAVV01009069">
    <property type="protein sequence ID" value="KNZ51284.1"/>
    <property type="molecule type" value="Genomic_DNA"/>
</dbReference>
<dbReference type="InterPro" id="IPR012337">
    <property type="entry name" value="RNaseH-like_sf"/>
</dbReference>
<dbReference type="PANTHER" id="PTHR42648:SF11">
    <property type="entry name" value="TRANSPOSON TY4-P GAG-POL POLYPROTEIN"/>
    <property type="match status" value="1"/>
</dbReference>
<dbReference type="STRING" id="27349.A0A0L6URZ2"/>
<keyword evidence="8" id="KW-0694">RNA-binding</keyword>
<organism evidence="16 17">
    <name type="scientific">Puccinia sorghi</name>
    <dbReference type="NCBI Taxonomy" id="27349"/>
    <lineage>
        <taxon>Eukaryota</taxon>
        <taxon>Fungi</taxon>
        <taxon>Dikarya</taxon>
        <taxon>Basidiomycota</taxon>
        <taxon>Pucciniomycotina</taxon>
        <taxon>Pucciniomycetes</taxon>
        <taxon>Pucciniales</taxon>
        <taxon>Pucciniaceae</taxon>
        <taxon>Puccinia</taxon>
    </lineage>
</organism>
<dbReference type="PANTHER" id="PTHR42648">
    <property type="entry name" value="TRANSPOSASE, PUTATIVE-RELATED"/>
    <property type="match status" value="1"/>
</dbReference>
<dbReference type="GO" id="GO:0003887">
    <property type="term" value="F:DNA-directed DNA polymerase activity"/>
    <property type="evidence" value="ECO:0007669"/>
    <property type="project" value="UniProtKB-KW"/>
</dbReference>
<dbReference type="GO" id="GO:0003964">
    <property type="term" value="F:RNA-directed DNA polymerase activity"/>
    <property type="evidence" value="ECO:0007669"/>
    <property type="project" value="UniProtKB-KW"/>
</dbReference>
<keyword evidence="7" id="KW-0460">Magnesium</keyword>
<evidence type="ECO:0000256" key="11">
    <source>
        <dbReference type="ARBA" id="ARBA00022932"/>
    </source>
</evidence>
<evidence type="ECO:0000256" key="6">
    <source>
        <dbReference type="ARBA" id="ARBA00022801"/>
    </source>
</evidence>
<dbReference type="SUPFAM" id="SSF53098">
    <property type="entry name" value="Ribonuclease H-like"/>
    <property type="match status" value="1"/>
</dbReference>
<dbReference type="InterPro" id="IPR036397">
    <property type="entry name" value="RNaseH_sf"/>
</dbReference>
<evidence type="ECO:0000313" key="16">
    <source>
        <dbReference type="EMBL" id="KNZ51284.1"/>
    </source>
</evidence>
<evidence type="ECO:0000256" key="5">
    <source>
        <dbReference type="ARBA" id="ARBA00022759"/>
    </source>
</evidence>
<dbReference type="VEuPathDB" id="FungiDB:VP01_400g8"/>
<comment type="catalytic activity">
    <reaction evidence="13">
        <text>DNA(n) + a 2'-deoxyribonucleoside 5'-triphosphate = DNA(n+1) + diphosphate</text>
        <dbReference type="Rhea" id="RHEA:22508"/>
        <dbReference type="Rhea" id="RHEA-COMP:17339"/>
        <dbReference type="Rhea" id="RHEA-COMP:17340"/>
        <dbReference type="ChEBI" id="CHEBI:33019"/>
        <dbReference type="ChEBI" id="CHEBI:61560"/>
        <dbReference type="ChEBI" id="CHEBI:173112"/>
        <dbReference type="EC" id="2.7.7.49"/>
    </reaction>
</comment>
<reference evidence="16 17" key="1">
    <citation type="submission" date="2015-08" db="EMBL/GenBank/DDBJ databases">
        <title>Next Generation Sequencing and Analysis of the Genome of Puccinia sorghi L Schw, the Causal Agent of Maize Common Rust.</title>
        <authorList>
            <person name="Rochi L."/>
            <person name="Burguener G."/>
            <person name="Darino M."/>
            <person name="Turjanski A."/>
            <person name="Kreff E."/>
            <person name="Dieguez M.J."/>
            <person name="Sacco F."/>
        </authorList>
    </citation>
    <scope>NUCLEOTIDE SEQUENCE [LARGE SCALE GENOMIC DNA]</scope>
    <source>
        <strain evidence="16 17">RO10H11247</strain>
    </source>
</reference>
<proteinExistence type="predicted"/>
<dbReference type="InterPro" id="IPR001584">
    <property type="entry name" value="Integrase_cat-core"/>
</dbReference>
<sequence>MTSMSMSNFSKIPSNCLKTIKLLGLEDMRETCPNFRNQEEKSYLSSSEHLHKSLGHVSYHRIRQKLGIPLWNIASCEACALSKITRASFKSKHEKASRPFEELHLDLIGPISPSSRNARRFGYFPSVLHSNKGGEFIGSSMEAYCKEHLIKSRTSNPYPPQKNGLAERHNRTVIESLRNILTDSKLSKRYSSDVASQYFLNQIPPHRSSKSPYELFKGRSIPIHFFRPIDNPVSFLIQPQQSGAKIYPKKFRRDVELLL</sequence>
<dbReference type="GO" id="GO:0015074">
    <property type="term" value="P:DNA integration"/>
    <property type="evidence" value="ECO:0007669"/>
    <property type="project" value="UniProtKB-KW"/>
</dbReference>
<comment type="caution">
    <text evidence="16">The sequence shown here is derived from an EMBL/GenBank/DDBJ whole genome shotgun (WGS) entry which is preliminary data.</text>
</comment>
<comment type="catalytic activity">
    <reaction evidence="14">
        <text>DNA(n) + a 2'-deoxyribonucleoside 5'-triphosphate = DNA(n+1) + diphosphate</text>
        <dbReference type="Rhea" id="RHEA:22508"/>
        <dbReference type="Rhea" id="RHEA-COMP:17339"/>
        <dbReference type="Rhea" id="RHEA-COMP:17340"/>
        <dbReference type="ChEBI" id="CHEBI:33019"/>
        <dbReference type="ChEBI" id="CHEBI:61560"/>
        <dbReference type="ChEBI" id="CHEBI:173112"/>
        <dbReference type="EC" id="2.7.7.7"/>
    </reaction>
</comment>
<keyword evidence="4" id="KW-0479">Metal-binding</keyword>
<dbReference type="OrthoDB" id="413361at2759"/>
<gene>
    <name evidence="16" type="ORF">VP01_400g8</name>
</gene>
<feature type="domain" description="Integrase catalytic" evidence="15">
    <location>
        <begin position="125"/>
        <end position="220"/>
    </location>
</feature>
<keyword evidence="3" id="KW-0540">Nuclease</keyword>
<accession>A0A0L6URZ2</accession>
<dbReference type="Proteomes" id="UP000037035">
    <property type="component" value="Unassembled WGS sequence"/>
</dbReference>
<keyword evidence="11" id="KW-0239">DNA-directed DNA polymerase</keyword>
<protein>
    <recommendedName>
        <fullName evidence="15">Integrase catalytic domain-containing protein</fullName>
    </recommendedName>
</protein>
<evidence type="ECO:0000256" key="7">
    <source>
        <dbReference type="ARBA" id="ARBA00022842"/>
    </source>
</evidence>
<dbReference type="GO" id="GO:0032196">
    <property type="term" value="P:transposition"/>
    <property type="evidence" value="ECO:0007669"/>
    <property type="project" value="UniProtKB-KW"/>
</dbReference>
<keyword evidence="12" id="KW-0233">DNA recombination</keyword>
<dbReference type="InterPro" id="IPR039537">
    <property type="entry name" value="Retrotran_Ty1/copia-like"/>
</dbReference>
<keyword evidence="5" id="KW-0255">Endonuclease</keyword>
<dbReference type="Gene3D" id="3.30.420.10">
    <property type="entry name" value="Ribonuclease H-like superfamily/Ribonuclease H"/>
    <property type="match status" value="1"/>
</dbReference>
<keyword evidence="10" id="KW-0695">RNA-directed DNA polymerase</keyword>
<dbReference type="GO" id="GO:0016787">
    <property type="term" value="F:hydrolase activity"/>
    <property type="evidence" value="ECO:0007669"/>
    <property type="project" value="UniProtKB-KW"/>
</dbReference>
<name>A0A0L6URZ2_9BASI</name>
<keyword evidence="1" id="KW-0815">Transposition</keyword>
<evidence type="ECO:0000256" key="10">
    <source>
        <dbReference type="ARBA" id="ARBA00022918"/>
    </source>
</evidence>
<evidence type="ECO:0000256" key="3">
    <source>
        <dbReference type="ARBA" id="ARBA00022722"/>
    </source>
</evidence>
<evidence type="ECO:0000259" key="15">
    <source>
        <dbReference type="PROSITE" id="PS50994"/>
    </source>
</evidence>
<evidence type="ECO:0000256" key="8">
    <source>
        <dbReference type="ARBA" id="ARBA00022884"/>
    </source>
</evidence>
<evidence type="ECO:0000256" key="13">
    <source>
        <dbReference type="ARBA" id="ARBA00048173"/>
    </source>
</evidence>
<dbReference type="GO" id="GO:0006310">
    <property type="term" value="P:DNA recombination"/>
    <property type="evidence" value="ECO:0007669"/>
    <property type="project" value="UniProtKB-KW"/>
</dbReference>
<evidence type="ECO:0000256" key="9">
    <source>
        <dbReference type="ARBA" id="ARBA00022908"/>
    </source>
</evidence>
<keyword evidence="6" id="KW-0378">Hydrolase</keyword>
<keyword evidence="17" id="KW-1185">Reference proteome</keyword>
<evidence type="ECO:0000256" key="1">
    <source>
        <dbReference type="ARBA" id="ARBA00022578"/>
    </source>
</evidence>
<keyword evidence="2" id="KW-0548">Nucleotidyltransferase</keyword>
<evidence type="ECO:0000256" key="12">
    <source>
        <dbReference type="ARBA" id="ARBA00023172"/>
    </source>
</evidence>